<name>A0A0P7YZ07_9CYAN</name>
<dbReference type="Pfam" id="PF01636">
    <property type="entry name" value="APH"/>
    <property type="match status" value="1"/>
</dbReference>
<evidence type="ECO:0000313" key="2">
    <source>
        <dbReference type="EMBL" id="KPQ36556.1"/>
    </source>
</evidence>
<dbReference type="Gene3D" id="3.90.1200.10">
    <property type="match status" value="1"/>
</dbReference>
<organism evidence="2 3">
    <name type="scientific">Phormidesmis priestleyi Ana</name>
    <dbReference type="NCBI Taxonomy" id="1666911"/>
    <lineage>
        <taxon>Bacteria</taxon>
        <taxon>Bacillati</taxon>
        <taxon>Cyanobacteriota</taxon>
        <taxon>Cyanophyceae</taxon>
        <taxon>Leptolyngbyales</taxon>
        <taxon>Leptolyngbyaceae</taxon>
        <taxon>Phormidesmis</taxon>
    </lineage>
</organism>
<dbReference type="GO" id="GO:0016740">
    <property type="term" value="F:transferase activity"/>
    <property type="evidence" value="ECO:0007669"/>
    <property type="project" value="UniProtKB-KW"/>
</dbReference>
<proteinExistence type="predicted"/>
<dbReference type="STRING" id="1666911.HLUCCA11_05170"/>
<gene>
    <name evidence="2" type="ORF">HLUCCA11_05170</name>
</gene>
<keyword evidence="2" id="KW-0808">Transferase</keyword>
<feature type="domain" description="Aminoglycoside phosphotransferase" evidence="1">
    <location>
        <begin position="240"/>
        <end position="298"/>
    </location>
</feature>
<dbReference type="SUPFAM" id="SSF56112">
    <property type="entry name" value="Protein kinase-like (PK-like)"/>
    <property type="match status" value="1"/>
</dbReference>
<evidence type="ECO:0000313" key="3">
    <source>
        <dbReference type="Proteomes" id="UP000050465"/>
    </source>
</evidence>
<dbReference type="Proteomes" id="UP000050465">
    <property type="component" value="Unassembled WGS sequence"/>
</dbReference>
<dbReference type="InterPro" id="IPR011009">
    <property type="entry name" value="Kinase-like_dom_sf"/>
</dbReference>
<dbReference type="AlphaFoldDB" id="A0A0P7YZ07"/>
<evidence type="ECO:0000259" key="1">
    <source>
        <dbReference type="Pfam" id="PF01636"/>
    </source>
</evidence>
<dbReference type="EMBL" id="LJZR01000005">
    <property type="protein sequence ID" value="KPQ36556.1"/>
    <property type="molecule type" value="Genomic_DNA"/>
</dbReference>
<sequence>MAFLLDSENVFAYLVQTGLYSKDQVCDGLQPQAGKNFTLKISSDNSSLLIKQEPHDIDGEASGEIFHEWSFYQLLEKISALADMRSRIVSPLHFDADNSILVFPFLSDVCDLSDFYDDFCDNALTNQENRFQKKKSETDATSRCQTVDGILPLTVATALGGNFAELHSSTFQNSECKDFVLECYRAEDAENPEKHLLPDFLLGLRRLTPETFCVIPTDALKFFRFYQRYPAIGSAIEAINQSFDPCCVVHRDPRFANFLLRDAASFTIHQPQVTVNVIDWEKWTWGDPAYDLGELISNYLKLWLTSLPVSANLDLNTTLSKARVPLSAVQPSIEALIKSYIKQFPEILSYRPNFLTQLIQFAGLGLIRQVQLYIAHKYSLGNAEMAMLQVAKSLLCQPESSLSTVVGQSKVEIESAVNGIAQRNTIMQEVNQ</sequence>
<protein>
    <submittedName>
        <fullName evidence="2">Putative aminoglycoside phosphotransferase</fullName>
    </submittedName>
</protein>
<dbReference type="InterPro" id="IPR002575">
    <property type="entry name" value="Aminoglycoside_PTrfase"/>
</dbReference>
<reference evidence="2 3" key="1">
    <citation type="submission" date="2015-09" db="EMBL/GenBank/DDBJ databases">
        <title>Identification and resolution of microdiversity through metagenomic sequencing of parallel consortia.</title>
        <authorList>
            <person name="Nelson W.C."/>
            <person name="Romine M.F."/>
            <person name="Lindemann S.R."/>
        </authorList>
    </citation>
    <scope>NUCLEOTIDE SEQUENCE [LARGE SCALE GENOMIC DNA]</scope>
    <source>
        <strain evidence="2">Ana</strain>
    </source>
</reference>
<comment type="caution">
    <text evidence="2">The sequence shown here is derived from an EMBL/GenBank/DDBJ whole genome shotgun (WGS) entry which is preliminary data.</text>
</comment>
<accession>A0A0P7YZ07</accession>